<keyword evidence="3" id="KW-1185">Reference proteome</keyword>
<gene>
    <name evidence="2" type="ORF">BG015_008510</name>
</gene>
<dbReference type="Proteomes" id="UP000748756">
    <property type="component" value="Unassembled WGS sequence"/>
</dbReference>
<dbReference type="InterPro" id="IPR027417">
    <property type="entry name" value="P-loop_NTPase"/>
</dbReference>
<proteinExistence type="predicted"/>
<dbReference type="InterPro" id="IPR025662">
    <property type="entry name" value="Sigma_54_int_dom_ATP-bd_1"/>
</dbReference>
<dbReference type="Pfam" id="PF05729">
    <property type="entry name" value="NACHT"/>
    <property type="match status" value="1"/>
</dbReference>
<dbReference type="EMBL" id="JAAAUQ010000005">
    <property type="protein sequence ID" value="KAF9157007.1"/>
    <property type="molecule type" value="Genomic_DNA"/>
</dbReference>
<name>A0A9P5VFC7_9FUNG</name>
<dbReference type="SUPFAM" id="SSF52540">
    <property type="entry name" value="P-loop containing nucleoside triphosphate hydrolases"/>
    <property type="match status" value="1"/>
</dbReference>
<feature type="domain" description="NACHT" evidence="1">
    <location>
        <begin position="107"/>
        <end position="266"/>
    </location>
</feature>
<dbReference type="InterPro" id="IPR007111">
    <property type="entry name" value="NACHT_NTPase"/>
</dbReference>
<evidence type="ECO:0000259" key="1">
    <source>
        <dbReference type="Pfam" id="PF05729"/>
    </source>
</evidence>
<organism evidence="2 3">
    <name type="scientific">Linnemannia schmuckeri</name>
    <dbReference type="NCBI Taxonomy" id="64567"/>
    <lineage>
        <taxon>Eukaryota</taxon>
        <taxon>Fungi</taxon>
        <taxon>Fungi incertae sedis</taxon>
        <taxon>Mucoromycota</taxon>
        <taxon>Mortierellomycotina</taxon>
        <taxon>Mortierellomycetes</taxon>
        <taxon>Mortierellales</taxon>
        <taxon>Mortierellaceae</taxon>
        <taxon>Linnemannia</taxon>
    </lineage>
</organism>
<dbReference type="OrthoDB" id="2443807at2759"/>
<dbReference type="PROSITE" id="PS00675">
    <property type="entry name" value="SIGMA54_INTERACT_1"/>
    <property type="match status" value="1"/>
</dbReference>
<comment type="caution">
    <text evidence="2">The sequence shown here is derived from an EMBL/GenBank/DDBJ whole genome shotgun (WGS) entry which is preliminary data.</text>
</comment>
<evidence type="ECO:0000313" key="3">
    <source>
        <dbReference type="Proteomes" id="UP000748756"/>
    </source>
</evidence>
<protein>
    <recommendedName>
        <fullName evidence="1">NACHT domain-containing protein</fullName>
    </recommendedName>
</protein>
<reference evidence="2" key="1">
    <citation type="journal article" date="2020" name="Fungal Divers.">
        <title>Resolving the Mortierellaceae phylogeny through synthesis of multi-gene phylogenetics and phylogenomics.</title>
        <authorList>
            <person name="Vandepol N."/>
            <person name="Liber J."/>
            <person name="Desiro A."/>
            <person name="Na H."/>
            <person name="Kennedy M."/>
            <person name="Barry K."/>
            <person name="Grigoriev I.V."/>
            <person name="Miller A.N."/>
            <person name="O'Donnell K."/>
            <person name="Stajich J.E."/>
            <person name="Bonito G."/>
        </authorList>
    </citation>
    <scope>NUCLEOTIDE SEQUENCE</scope>
    <source>
        <strain evidence="2">NRRL 6426</strain>
    </source>
</reference>
<sequence>MSKPVIHARPAAVQGPDNLATQLVRHSELDFNCSSAYSPVLSPQRTIDEITSQVECSLVSFRLCKLKEEHMPIYIPTMAKASLQAEHDDIFPLMKKVHEFLDSDRQVLLILGDSGSGKTTFCRKLEHRLWANYNSSDPIPLFINLPTIERPDQNMIKTQLLHLNFSDDEIQDMKMHRQFILICDGYDESQQVTNLHTTNRLNRQDGWQVKMIVSCRTQFLSPEYLDSFVPQLDGYYSEPRLDLFQEVMIVPLLDEQVKDYVARWVSLDIDRSVSFASGSLSHPWTVADYMTTLTTIPNLMDLVKNPFLLTLALDALPRITKSQQDPSSINVTRSQLFEYFVKSWLDVNRLRLESCSLYDDDRMALEMILDAGVESMGSWYSSQLAQEIFDKQDGNPVVQYIHHRHKDTWKADFFTHDDPVVRVLRALCPLSRSGSHHQFIHRSLLEFFFSCSIFDHNGDGDQDDWASSQLDSERSDVQLLDPQGALFTRSLLQEPSVIHFLSERVKQSPDFEKQLRDVIEQSKSDSSTAIAATNAIAILTEAGVPM</sequence>
<dbReference type="AlphaFoldDB" id="A0A9P5VFC7"/>
<dbReference type="Gene3D" id="3.40.50.300">
    <property type="entry name" value="P-loop containing nucleotide triphosphate hydrolases"/>
    <property type="match status" value="1"/>
</dbReference>
<accession>A0A9P5VFC7</accession>
<evidence type="ECO:0000313" key="2">
    <source>
        <dbReference type="EMBL" id="KAF9157007.1"/>
    </source>
</evidence>
<dbReference type="CDD" id="cd02019">
    <property type="entry name" value="NK"/>
    <property type="match status" value="1"/>
</dbReference>